<dbReference type="EMBL" id="JACGWM010000001">
    <property type="protein sequence ID" value="KAL0396060.1"/>
    <property type="molecule type" value="Genomic_DNA"/>
</dbReference>
<name>A0AAW2SVB8_9LAMI</name>
<reference evidence="2" key="2">
    <citation type="journal article" date="2024" name="Plant">
        <title>Genomic evolution and insights into agronomic trait innovations of Sesamum species.</title>
        <authorList>
            <person name="Miao H."/>
            <person name="Wang L."/>
            <person name="Qu L."/>
            <person name="Liu H."/>
            <person name="Sun Y."/>
            <person name="Le M."/>
            <person name="Wang Q."/>
            <person name="Wei S."/>
            <person name="Zheng Y."/>
            <person name="Lin W."/>
            <person name="Duan Y."/>
            <person name="Cao H."/>
            <person name="Xiong S."/>
            <person name="Wang X."/>
            <person name="Wei L."/>
            <person name="Li C."/>
            <person name="Ma Q."/>
            <person name="Ju M."/>
            <person name="Zhao R."/>
            <person name="Li G."/>
            <person name="Mu C."/>
            <person name="Tian Q."/>
            <person name="Mei H."/>
            <person name="Zhang T."/>
            <person name="Gao T."/>
            <person name="Zhang H."/>
        </authorList>
    </citation>
    <scope>NUCLEOTIDE SEQUENCE</scope>
    <source>
        <strain evidence="2">KEN8</strain>
    </source>
</reference>
<comment type="caution">
    <text evidence="2">The sequence shown here is derived from an EMBL/GenBank/DDBJ whole genome shotgun (WGS) entry which is preliminary data.</text>
</comment>
<protein>
    <submittedName>
        <fullName evidence="2">Uncharacterized protein</fullName>
    </submittedName>
</protein>
<reference evidence="2" key="1">
    <citation type="submission" date="2020-06" db="EMBL/GenBank/DDBJ databases">
        <authorList>
            <person name="Li T."/>
            <person name="Hu X."/>
            <person name="Zhang T."/>
            <person name="Song X."/>
            <person name="Zhang H."/>
            <person name="Dai N."/>
            <person name="Sheng W."/>
            <person name="Hou X."/>
            <person name="Wei L."/>
        </authorList>
    </citation>
    <scope>NUCLEOTIDE SEQUENCE</scope>
    <source>
        <strain evidence="2">KEN8</strain>
        <tissue evidence="2">Leaf</tissue>
    </source>
</reference>
<organism evidence="2">
    <name type="scientific">Sesamum calycinum</name>
    <dbReference type="NCBI Taxonomy" id="2727403"/>
    <lineage>
        <taxon>Eukaryota</taxon>
        <taxon>Viridiplantae</taxon>
        <taxon>Streptophyta</taxon>
        <taxon>Embryophyta</taxon>
        <taxon>Tracheophyta</taxon>
        <taxon>Spermatophyta</taxon>
        <taxon>Magnoliopsida</taxon>
        <taxon>eudicotyledons</taxon>
        <taxon>Gunneridae</taxon>
        <taxon>Pentapetalae</taxon>
        <taxon>asterids</taxon>
        <taxon>lamiids</taxon>
        <taxon>Lamiales</taxon>
        <taxon>Pedaliaceae</taxon>
        <taxon>Sesamum</taxon>
    </lineage>
</organism>
<sequence>MVTNTITLEEQIANLTRAIENLAKHVQEQDFQINKLMNKIYNTDASYNGEKQLEAHEEGETSLSQQSNEREKSSTKELQISSDSKDILDDEQNTPLLRVENSKHEQKRLGATKHWLLCSEVASVLCGHILVLDDGYRRLGDHKEYCKVASASRSQILSFCIYSRNAQFHERIMVS</sequence>
<proteinExistence type="predicted"/>
<evidence type="ECO:0000256" key="1">
    <source>
        <dbReference type="SAM" id="MobiDB-lite"/>
    </source>
</evidence>
<dbReference type="AlphaFoldDB" id="A0AAW2SVB8"/>
<evidence type="ECO:0000313" key="2">
    <source>
        <dbReference type="EMBL" id="KAL0396060.1"/>
    </source>
</evidence>
<gene>
    <name evidence="2" type="ORF">Scaly_0054400</name>
</gene>
<feature type="region of interest" description="Disordered" evidence="1">
    <location>
        <begin position="52"/>
        <end position="93"/>
    </location>
</feature>
<accession>A0AAW2SVB8</accession>